<protein>
    <submittedName>
        <fullName evidence="1">Uncharacterized protein</fullName>
    </submittedName>
</protein>
<proteinExistence type="predicted"/>
<gene>
    <name evidence="1" type="ORF">Sjap_019666</name>
</gene>
<evidence type="ECO:0000313" key="1">
    <source>
        <dbReference type="EMBL" id="KAK9102412.1"/>
    </source>
</evidence>
<comment type="caution">
    <text evidence="1">The sequence shown here is derived from an EMBL/GenBank/DDBJ whole genome shotgun (WGS) entry which is preliminary data.</text>
</comment>
<sequence>MVLIGKDRTAIEDYGCADCDRDCGEGFGGCEVVCLGTMMRCSLWGICQFGEALRVEGGREMRS</sequence>
<dbReference type="AlphaFoldDB" id="A0AAP0F215"/>
<keyword evidence="2" id="KW-1185">Reference proteome</keyword>
<evidence type="ECO:0000313" key="2">
    <source>
        <dbReference type="Proteomes" id="UP001417504"/>
    </source>
</evidence>
<dbReference type="Proteomes" id="UP001417504">
    <property type="component" value="Unassembled WGS sequence"/>
</dbReference>
<reference evidence="1 2" key="1">
    <citation type="submission" date="2024-01" db="EMBL/GenBank/DDBJ databases">
        <title>Genome assemblies of Stephania.</title>
        <authorList>
            <person name="Yang L."/>
        </authorList>
    </citation>
    <scope>NUCLEOTIDE SEQUENCE [LARGE SCALE GENOMIC DNA]</scope>
    <source>
        <strain evidence="1">QJT</strain>
        <tissue evidence="1">Leaf</tissue>
    </source>
</reference>
<dbReference type="EMBL" id="JBBNAE010000008">
    <property type="protein sequence ID" value="KAK9102412.1"/>
    <property type="molecule type" value="Genomic_DNA"/>
</dbReference>
<accession>A0AAP0F215</accession>
<organism evidence="1 2">
    <name type="scientific">Stephania japonica</name>
    <dbReference type="NCBI Taxonomy" id="461633"/>
    <lineage>
        <taxon>Eukaryota</taxon>
        <taxon>Viridiplantae</taxon>
        <taxon>Streptophyta</taxon>
        <taxon>Embryophyta</taxon>
        <taxon>Tracheophyta</taxon>
        <taxon>Spermatophyta</taxon>
        <taxon>Magnoliopsida</taxon>
        <taxon>Ranunculales</taxon>
        <taxon>Menispermaceae</taxon>
        <taxon>Menispermoideae</taxon>
        <taxon>Cissampelideae</taxon>
        <taxon>Stephania</taxon>
    </lineage>
</organism>
<name>A0AAP0F215_9MAGN</name>